<feature type="compositionally biased region" description="Polar residues" evidence="1">
    <location>
        <begin position="112"/>
        <end position="124"/>
    </location>
</feature>
<accession>A0A8J7PEE9</accession>
<dbReference type="EMBL" id="JAFLCK010000009">
    <property type="protein sequence ID" value="MBN8660338.1"/>
    <property type="molecule type" value="Genomic_DNA"/>
</dbReference>
<comment type="caution">
    <text evidence="2">The sequence shown here is derived from an EMBL/GenBank/DDBJ whole genome shotgun (WGS) entry which is preliminary data.</text>
</comment>
<evidence type="ECO:0000313" key="2">
    <source>
        <dbReference type="EMBL" id="MBN8660338.1"/>
    </source>
</evidence>
<dbReference type="AlphaFoldDB" id="A0A8J7PEE9"/>
<protein>
    <submittedName>
        <fullName evidence="2">Uncharacterized protein</fullName>
    </submittedName>
</protein>
<evidence type="ECO:0000256" key="1">
    <source>
        <dbReference type="SAM" id="MobiDB-lite"/>
    </source>
</evidence>
<feature type="compositionally biased region" description="Polar residues" evidence="1">
    <location>
        <begin position="50"/>
        <end position="62"/>
    </location>
</feature>
<feature type="compositionally biased region" description="Polar residues" evidence="1">
    <location>
        <begin position="27"/>
        <end position="39"/>
    </location>
</feature>
<evidence type="ECO:0000313" key="3">
    <source>
        <dbReference type="Proteomes" id="UP000664277"/>
    </source>
</evidence>
<reference evidence="2" key="1">
    <citation type="submission" date="2021-02" db="EMBL/GenBank/DDBJ databases">
        <title>Genome-Resolved Metagenomics of a Microbial Community Performing Photosynthetic Biological Nutrient Removal.</title>
        <authorList>
            <person name="Mcdaniel E.A."/>
        </authorList>
    </citation>
    <scope>NUCLEOTIDE SEQUENCE</scope>
    <source>
        <strain evidence="2">UWPOB_OBS1</strain>
    </source>
</reference>
<organism evidence="2 3">
    <name type="scientific">Candidatus Obscuribacter phosphatis</name>
    <dbReference type="NCBI Taxonomy" id="1906157"/>
    <lineage>
        <taxon>Bacteria</taxon>
        <taxon>Bacillati</taxon>
        <taxon>Candidatus Melainabacteria</taxon>
        <taxon>Candidatus Obscuribacterales</taxon>
        <taxon>Candidatus Obscuribacteraceae</taxon>
        <taxon>Candidatus Obscuribacter</taxon>
    </lineage>
</organism>
<proteinExistence type="predicted"/>
<feature type="region of interest" description="Disordered" evidence="1">
    <location>
        <begin position="155"/>
        <end position="181"/>
    </location>
</feature>
<dbReference type="Proteomes" id="UP000664277">
    <property type="component" value="Unassembled WGS sequence"/>
</dbReference>
<sequence length="400" mass="44050">MGQPPELPQSQGQNNDQPDESGVRRFLQTQINKSQQPSPDQLAAKIWSMSPANTEATNQANETELKREGWGQGHRARNNQPESEVQPVMPTTPLAQKQENSAVDLPPKPQAANETKPQKRSLNSVLKGLQPGKSSGNEELAKPNLIEPLAKAESNFRDNPEPNLAQRSSAQENKPLAAPPEILSPLAQIQNTRSEPISLNRPSPQPPELNSQISTGQTGALRFLQNQEQRALPLQMPENLSVQFIPNETKPEIIKPEVSKPVQEIVSAAAVFQIDNDAFEAPNCIQTMRIDTMSGVKTITTMLPDSSSTRIESKRADGSCTVTFTENLKSNQSIQARPIVVKELDLHGVLVSETRYQYHNLNTPCIPTGKRMIIGDQVIDYTLNASGQIIDQKLVPPDKR</sequence>
<name>A0A8J7PEE9_9BACT</name>
<gene>
    <name evidence="2" type="ORF">J0M35_08260</name>
</gene>
<feature type="region of interest" description="Disordered" evidence="1">
    <location>
        <begin position="1"/>
        <end position="143"/>
    </location>
</feature>